<dbReference type="Proteomes" id="UP000474567">
    <property type="component" value="Unassembled WGS sequence"/>
</dbReference>
<dbReference type="InterPro" id="IPR013430">
    <property type="entry name" value="Toxin_antidote_HigA"/>
</dbReference>
<gene>
    <name evidence="3" type="primary">ybaQ</name>
    <name evidence="3" type="ORF">FLACOL7796_04166</name>
</gene>
<reference evidence="3 4" key="1">
    <citation type="submission" date="2020-02" db="EMBL/GenBank/DDBJ databases">
        <authorList>
            <person name="Criscuolo A."/>
        </authorList>
    </citation>
    <scope>NUCLEOTIDE SEQUENCE [LARGE SCALE GENOMIC DNA]</scope>
    <source>
        <strain evidence="3">CECT7796</strain>
    </source>
</reference>
<comment type="caution">
    <text evidence="3">The sequence shown here is derived from an EMBL/GenBank/DDBJ whole genome shotgun (WGS) entry which is preliminary data.</text>
</comment>
<evidence type="ECO:0000256" key="1">
    <source>
        <dbReference type="ARBA" id="ARBA00023125"/>
    </source>
</evidence>
<keyword evidence="4" id="KW-1185">Reference proteome</keyword>
<proteinExistence type="predicted"/>
<dbReference type="SUPFAM" id="SSF47413">
    <property type="entry name" value="lambda repressor-like DNA-binding domains"/>
    <property type="match status" value="1"/>
</dbReference>
<dbReference type="InterPro" id="IPR010982">
    <property type="entry name" value="Lambda_DNA-bd_dom_sf"/>
</dbReference>
<evidence type="ECO:0000313" key="4">
    <source>
        <dbReference type="Proteomes" id="UP000474567"/>
    </source>
</evidence>
<dbReference type="InterPro" id="IPR001387">
    <property type="entry name" value="Cro/C1-type_HTH"/>
</dbReference>
<dbReference type="RefSeq" id="WP_173967988.1">
    <property type="nucleotide sequence ID" value="NZ_CADCST010000131.1"/>
</dbReference>
<dbReference type="PANTHER" id="PTHR36924">
    <property type="entry name" value="ANTITOXIN HIGA-1"/>
    <property type="match status" value="1"/>
</dbReference>
<dbReference type="NCBIfam" id="TIGR02607">
    <property type="entry name" value="antidote_HigA"/>
    <property type="match status" value="1"/>
</dbReference>
<dbReference type="PROSITE" id="PS50943">
    <property type="entry name" value="HTH_CROC1"/>
    <property type="match status" value="1"/>
</dbReference>
<protein>
    <submittedName>
        <fullName evidence="3">HTH-type transcriptional regulator YbaQ</fullName>
    </submittedName>
</protein>
<dbReference type="EMBL" id="CADCST010000131">
    <property type="protein sequence ID" value="CAA9202233.1"/>
    <property type="molecule type" value="Genomic_DNA"/>
</dbReference>
<dbReference type="PANTHER" id="PTHR36924:SF1">
    <property type="entry name" value="ANTITOXIN HIGA-1"/>
    <property type="match status" value="1"/>
</dbReference>
<evidence type="ECO:0000259" key="2">
    <source>
        <dbReference type="PROSITE" id="PS50943"/>
    </source>
</evidence>
<dbReference type="Gene3D" id="1.10.260.40">
    <property type="entry name" value="lambda repressor-like DNA-binding domains"/>
    <property type="match status" value="1"/>
</dbReference>
<evidence type="ECO:0000313" key="3">
    <source>
        <dbReference type="EMBL" id="CAA9202233.1"/>
    </source>
</evidence>
<accession>A0ABN7EPS8</accession>
<name>A0ABN7EPS8_9FLAO</name>
<sequence>MKRKMRNVHPGAILKMELVEGRKLRVSKIAKLLNTTRSNMYNIINGHASITPNMALRLETVFSGSGDFFMRLQATYDLEEAKKSSV</sequence>
<keyword evidence="1" id="KW-0238">DNA-binding</keyword>
<organism evidence="3 4">
    <name type="scientific">Flavobacterium collinsii</name>
    <dbReference type="NCBI Taxonomy" id="1114861"/>
    <lineage>
        <taxon>Bacteria</taxon>
        <taxon>Pseudomonadati</taxon>
        <taxon>Bacteroidota</taxon>
        <taxon>Flavobacteriia</taxon>
        <taxon>Flavobacteriales</taxon>
        <taxon>Flavobacteriaceae</taxon>
        <taxon>Flavobacterium</taxon>
    </lineage>
</organism>
<feature type="domain" description="HTH cro/C1-type" evidence="2">
    <location>
        <begin position="22"/>
        <end position="69"/>
    </location>
</feature>